<dbReference type="SUPFAM" id="SSF52799">
    <property type="entry name" value="(Phosphotyrosine protein) phosphatases II"/>
    <property type="match status" value="1"/>
</dbReference>
<evidence type="ECO:0000313" key="5">
    <source>
        <dbReference type="EMBL" id="KAH0933733.1"/>
    </source>
</evidence>
<keyword evidence="2" id="KW-0904">Protein phosphatase</keyword>
<proteinExistence type="predicted"/>
<evidence type="ECO:0000313" key="6">
    <source>
        <dbReference type="Proteomes" id="UP000824890"/>
    </source>
</evidence>
<dbReference type="InterPro" id="IPR029021">
    <property type="entry name" value="Prot-tyrosine_phosphatase-like"/>
</dbReference>
<dbReference type="EMBL" id="JAGKQM010000003">
    <property type="protein sequence ID" value="KAH0933733.1"/>
    <property type="molecule type" value="Genomic_DNA"/>
</dbReference>
<keyword evidence="3" id="KW-0119">Carbohydrate metabolism</keyword>
<dbReference type="InterPro" id="IPR002156">
    <property type="entry name" value="RNaseH_domain"/>
</dbReference>
<dbReference type="InterPro" id="IPR014756">
    <property type="entry name" value="Ig_E-set"/>
</dbReference>
<evidence type="ECO:0000256" key="3">
    <source>
        <dbReference type="ARBA" id="ARBA00023277"/>
    </source>
</evidence>
<evidence type="ECO:0000256" key="2">
    <source>
        <dbReference type="ARBA" id="ARBA00022912"/>
    </source>
</evidence>
<name>A0ABQ8DWJ0_BRANA</name>
<organism evidence="5 6">
    <name type="scientific">Brassica napus</name>
    <name type="common">Rape</name>
    <dbReference type="NCBI Taxonomy" id="3708"/>
    <lineage>
        <taxon>Eukaryota</taxon>
        <taxon>Viridiplantae</taxon>
        <taxon>Streptophyta</taxon>
        <taxon>Embryophyta</taxon>
        <taxon>Tracheophyta</taxon>
        <taxon>Spermatophyta</taxon>
        <taxon>Magnoliopsida</taxon>
        <taxon>eudicotyledons</taxon>
        <taxon>Gunneridae</taxon>
        <taxon>Pentapetalae</taxon>
        <taxon>rosids</taxon>
        <taxon>malvids</taxon>
        <taxon>Brassicales</taxon>
        <taxon>Brassicaceae</taxon>
        <taxon>Brassiceae</taxon>
        <taxon>Brassica</taxon>
    </lineage>
</organism>
<dbReference type="Pfam" id="PF00782">
    <property type="entry name" value="DSPc"/>
    <property type="match status" value="1"/>
</dbReference>
<reference evidence="5 6" key="1">
    <citation type="submission" date="2021-05" db="EMBL/GenBank/DDBJ databases">
        <title>Genome Assembly of Synthetic Allotetraploid Brassica napus Reveals Homoeologous Exchanges between Subgenomes.</title>
        <authorList>
            <person name="Davis J.T."/>
        </authorList>
    </citation>
    <scope>NUCLEOTIDE SEQUENCE [LARGE SCALE GENOMIC DNA]</scope>
    <source>
        <strain evidence="6">cv. Da-Ae</strain>
        <tissue evidence="5">Seedling</tissue>
    </source>
</reference>
<evidence type="ECO:0000259" key="4">
    <source>
        <dbReference type="PROSITE" id="PS50054"/>
    </source>
</evidence>
<dbReference type="Gene3D" id="3.90.190.10">
    <property type="entry name" value="Protein tyrosine phosphatase superfamily"/>
    <property type="match status" value="1"/>
</dbReference>
<dbReference type="Gene3D" id="2.60.40.10">
    <property type="entry name" value="Immunoglobulins"/>
    <property type="match status" value="2"/>
</dbReference>
<dbReference type="InterPro" id="IPR036034">
    <property type="entry name" value="PDZ_sf"/>
</dbReference>
<comment type="caution">
    <text evidence="5">The sequence shown here is derived from an EMBL/GenBank/DDBJ whole genome shotgun (WGS) entry which is preliminary data.</text>
</comment>
<dbReference type="SMART" id="SM00195">
    <property type="entry name" value="DSPc"/>
    <property type="match status" value="1"/>
</dbReference>
<dbReference type="CDD" id="cd02859">
    <property type="entry name" value="E_set_AMPKbeta_like_N"/>
    <property type="match status" value="2"/>
</dbReference>
<dbReference type="SUPFAM" id="SSF81296">
    <property type="entry name" value="E set domains"/>
    <property type="match status" value="2"/>
</dbReference>
<dbReference type="InterPro" id="IPR020422">
    <property type="entry name" value="TYR_PHOSPHATASE_DUAL_dom"/>
</dbReference>
<dbReference type="SUPFAM" id="SSF50156">
    <property type="entry name" value="PDZ domain-like"/>
    <property type="match status" value="1"/>
</dbReference>
<dbReference type="PROSITE" id="PS50054">
    <property type="entry name" value="TYR_PHOSPHATASE_DUAL"/>
    <property type="match status" value="1"/>
</dbReference>
<dbReference type="InterPro" id="IPR045204">
    <property type="entry name" value="DSP_laforin-like"/>
</dbReference>
<keyword evidence="6" id="KW-1185">Reference proteome</keyword>
<dbReference type="PANTHER" id="PTHR47661">
    <property type="entry name" value="PHOSPHOGLUCAN PHOSPHATASE LSF1, CHLOROPLASTIC"/>
    <property type="match status" value="1"/>
</dbReference>
<sequence>MALLLQQISGFGALERSPPSLLIGSGNGNGRVFGGRGKVGFSRRRLVLKVVAMSSSSTFKMNLNEYMVTLEKPLGIRFALSADGKIFVHAIKKGSNAEKARIIMVGDTLKKASSGGSLVEINDFGDTEKMLVERSGSFSLVLERPFSPFPIQYLVHLSDLDLLYNRGRVSFVTWNTNLLSSNLRAEASQGSGNTGYAAFSSKFFTPHGWKLLTKNSTSFQSGGTQKNILSPPISPIVCVFSEQDPGDGEWGYGNFPLEEYIKALDRSKGELHYNHALGMRYSKITEQIYVGSCIQTEDDVENLSDAGITAILNFQGGTEAQNWGIDSQKINDACQKSEILMINYPIKDADSFDLRKKLPLCVGLLLRLLKKNHRVFVTCTTGFDRSSACVIAYLHWMTDTSLHAAYSFVTGLHACKPDRPAIAWATWDLIAMVDDGKHDEPPTHAVTFVWNGHEGEDVLLVGDFTGNWKEPIKATHKGGPRFETEVRLSQGKYYYKYIINGDWRHSTTSPTERDDRGNTNNIIVVGDVANVRPTIQQPRKDANIIKVIERVLTESERFRKPFALLAMARRDSPPNFAQVQGEWRTHHPKMAELCGQAQELMSQFDSCDVQHVPRLTSNSIQRLMLKLAVRPIWHRVKVNKILQAAAMEEGDTNIQGRPWKDVSLVGNFTGNWKEPIKATHKSGPRFETEVRLSQGKYYYKYIINDDWRHSTTSPTERDDRGNTNNIIVVGDVANVTPTIQQPRKDENIIKVIERVLTESERFRLAKAARCIAFSVCPIRICPK</sequence>
<dbReference type="PANTHER" id="PTHR47661:SF2">
    <property type="entry name" value="PHOSPHOGLUCAN PHOSPHATASE LSF1, CHLOROPLASTIC"/>
    <property type="match status" value="1"/>
</dbReference>
<dbReference type="Proteomes" id="UP000824890">
    <property type="component" value="Unassembled WGS sequence"/>
</dbReference>
<accession>A0ABQ8DWJ0</accession>
<dbReference type="InterPro" id="IPR032640">
    <property type="entry name" value="AMPK1_CBM"/>
</dbReference>
<feature type="domain" description="Tyrosine-protein phosphatase" evidence="4">
    <location>
        <begin position="280"/>
        <end position="442"/>
    </location>
</feature>
<protein>
    <recommendedName>
        <fullName evidence="4">Tyrosine-protein phosphatase domain-containing protein</fullName>
    </recommendedName>
</protein>
<dbReference type="Pfam" id="PF13456">
    <property type="entry name" value="RVT_3"/>
    <property type="match status" value="1"/>
</dbReference>
<evidence type="ECO:0000256" key="1">
    <source>
        <dbReference type="ARBA" id="ARBA00022801"/>
    </source>
</evidence>
<dbReference type="Pfam" id="PF16561">
    <property type="entry name" value="AMPK1_CBM"/>
    <property type="match status" value="2"/>
</dbReference>
<keyword evidence="1" id="KW-0378">Hydrolase</keyword>
<dbReference type="InterPro" id="IPR013783">
    <property type="entry name" value="Ig-like_fold"/>
</dbReference>
<dbReference type="CDD" id="cd14526">
    <property type="entry name" value="DSP_laforin-like"/>
    <property type="match status" value="1"/>
</dbReference>
<dbReference type="InterPro" id="IPR000340">
    <property type="entry name" value="Dual-sp_phosphatase_cat-dom"/>
</dbReference>
<gene>
    <name evidence="5" type="ORF">HID58_010850</name>
</gene>